<dbReference type="AlphaFoldDB" id="A0A8I2ZL47"/>
<organism evidence="1 2">
    <name type="scientific">Verticillium longisporum</name>
    <name type="common">Verticillium dahliae var. longisporum</name>
    <dbReference type="NCBI Taxonomy" id="100787"/>
    <lineage>
        <taxon>Eukaryota</taxon>
        <taxon>Fungi</taxon>
        <taxon>Dikarya</taxon>
        <taxon>Ascomycota</taxon>
        <taxon>Pezizomycotina</taxon>
        <taxon>Sordariomycetes</taxon>
        <taxon>Hypocreomycetidae</taxon>
        <taxon>Glomerellales</taxon>
        <taxon>Plectosphaerellaceae</taxon>
        <taxon>Verticillium</taxon>
    </lineage>
</organism>
<evidence type="ECO:0000313" key="1">
    <source>
        <dbReference type="EMBL" id="KAG7133735.1"/>
    </source>
</evidence>
<protein>
    <submittedName>
        <fullName evidence="1">Uncharacterized protein</fullName>
    </submittedName>
</protein>
<reference evidence="1" key="1">
    <citation type="journal article" date="2021" name="Mol. Plant Pathol.">
        <title>A 20-kb lineage-specific genomic region tames virulence in pathogenic amphidiploid Verticillium longisporum.</title>
        <authorList>
            <person name="Harting R."/>
            <person name="Starke J."/>
            <person name="Kusch H."/>
            <person name="Poggeler S."/>
            <person name="Maurus I."/>
            <person name="Schluter R."/>
            <person name="Landesfeind M."/>
            <person name="Bulla I."/>
            <person name="Nowrousian M."/>
            <person name="de Jonge R."/>
            <person name="Stahlhut G."/>
            <person name="Hoff K.J."/>
            <person name="Asshauer K.P."/>
            <person name="Thurmer A."/>
            <person name="Stanke M."/>
            <person name="Daniel R."/>
            <person name="Morgenstern B."/>
            <person name="Thomma B.P.H.J."/>
            <person name="Kronstad J.W."/>
            <person name="Braus-Stromeyer S.A."/>
            <person name="Braus G.H."/>
        </authorList>
    </citation>
    <scope>NUCLEOTIDE SEQUENCE</scope>
    <source>
        <strain evidence="1">Vl32</strain>
    </source>
</reference>
<dbReference type="Proteomes" id="UP000689129">
    <property type="component" value="Unassembled WGS sequence"/>
</dbReference>
<sequence>MGFLLEKLKGRHASIQDLMQEDGIKLLDFENFQENASPELMQKELENLSGQLVEEIGFTKESPFSVRSISSIPGSMFV</sequence>
<accession>A0A8I2ZL47</accession>
<name>A0A8I2ZL47_VERLO</name>
<dbReference type="OrthoDB" id="2687876at2759"/>
<evidence type="ECO:0000313" key="2">
    <source>
        <dbReference type="Proteomes" id="UP000689129"/>
    </source>
</evidence>
<dbReference type="EMBL" id="JAEMWZ010000153">
    <property type="protein sequence ID" value="KAG7133735.1"/>
    <property type="molecule type" value="Genomic_DNA"/>
</dbReference>
<gene>
    <name evidence="1" type="ORF">HYQ45_008164</name>
</gene>
<proteinExistence type="predicted"/>
<comment type="caution">
    <text evidence="1">The sequence shown here is derived from an EMBL/GenBank/DDBJ whole genome shotgun (WGS) entry which is preliminary data.</text>
</comment>